<evidence type="ECO:0000313" key="2">
    <source>
        <dbReference type="Proteomes" id="UP000279833"/>
    </source>
</evidence>
<gene>
    <name evidence="1" type="ORF">SCUD_LOCUS5596</name>
</gene>
<reference evidence="1 2" key="2">
    <citation type="submission" date="2018-11" db="EMBL/GenBank/DDBJ databases">
        <authorList>
            <consortium name="Pathogen Informatics"/>
        </authorList>
    </citation>
    <scope>NUCLEOTIDE SEQUENCE [LARGE SCALE GENOMIC DNA]</scope>
    <source>
        <strain evidence="1">Dakar</strain>
        <strain evidence="2">Dakar, Senegal</strain>
    </source>
</reference>
<name>A0A183JSA7_9TREM</name>
<evidence type="ECO:0000313" key="3">
    <source>
        <dbReference type="WBParaSite" id="SCUD_0000559701-mRNA-1"/>
    </source>
</evidence>
<evidence type="ECO:0000313" key="1">
    <source>
        <dbReference type="EMBL" id="VDO96856.1"/>
    </source>
</evidence>
<organism evidence="3">
    <name type="scientific">Schistosoma curassoni</name>
    <dbReference type="NCBI Taxonomy" id="6186"/>
    <lineage>
        <taxon>Eukaryota</taxon>
        <taxon>Metazoa</taxon>
        <taxon>Spiralia</taxon>
        <taxon>Lophotrochozoa</taxon>
        <taxon>Platyhelminthes</taxon>
        <taxon>Trematoda</taxon>
        <taxon>Digenea</taxon>
        <taxon>Strigeidida</taxon>
        <taxon>Schistosomatoidea</taxon>
        <taxon>Schistosomatidae</taxon>
        <taxon>Schistosoma</taxon>
    </lineage>
</organism>
<protein>
    <submittedName>
        <fullName evidence="3">Transcriptional regulator</fullName>
    </submittedName>
</protein>
<proteinExistence type="predicted"/>
<dbReference type="WBParaSite" id="SCUD_0000559701-mRNA-1">
    <property type="protein sequence ID" value="SCUD_0000559701-mRNA-1"/>
    <property type="gene ID" value="SCUD_0000559701"/>
</dbReference>
<dbReference type="Proteomes" id="UP000279833">
    <property type="component" value="Unassembled WGS sequence"/>
</dbReference>
<accession>A0A183JSA7</accession>
<sequence length="32" mass="3765">MTQLLVNKLTFLDDSIFDKLSSLFNFESRTKI</sequence>
<dbReference type="AlphaFoldDB" id="A0A183JSA7"/>
<reference evidence="3" key="1">
    <citation type="submission" date="2016-06" db="UniProtKB">
        <authorList>
            <consortium name="WormBaseParasite"/>
        </authorList>
    </citation>
    <scope>IDENTIFICATION</scope>
</reference>
<dbReference type="EMBL" id="UZAK01009475">
    <property type="protein sequence ID" value="VDO96856.1"/>
    <property type="molecule type" value="Genomic_DNA"/>
</dbReference>
<keyword evidence="2" id="KW-1185">Reference proteome</keyword>